<dbReference type="InterPro" id="IPR006671">
    <property type="entry name" value="Cyclin_N"/>
</dbReference>
<dbReference type="InterPro" id="IPR036915">
    <property type="entry name" value="Cyclin-like_sf"/>
</dbReference>
<comment type="caution">
    <text evidence="3">The sequence shown here is derived from an EMBL/GenBank/DDBJ whole genome shotgun (WGS) entry which is preliminary data.</text>
</comment>
<dbReference type="PANTHER" id="PTHR15615">
    <property type="match status" value="1"/>
</dbReference>
<evidence type="ECO:0000256" key="1">
    <source>
        <dbReference type="SAM" id="MobiDB-lite"/>
    </source>
</evidence>
<sequence>MPTMNDTSRSMNRAALDEFIRQPVRSYMIQHLAKQASQVIRCEEPAQNAQLPLTPPSTPPQSAVDSSQPALPSLELFIRSIVHKSSVQVPTLMTSLVYLARLRSRLPPVAKGMRCTVHRIFLASLILAAKNLNDSSPKNKHWARYTAVKGFDGFGFALPEVNLMERQLLFLLDWDTRVTEEDLFEHFEPFLAPIRFQLQLEYENSRLNEQRQWYAQESINDVRVPRLPARAQTQDVLPTPPKVRSTGVYDSPRSTIVEESRHARSVRSGVAAPISAKRRNHQVAREPSPPSLRDLPPLVHSAKSSVSSTGRHRQQSSTDSSASRSSSLAPSSRSSSVAPSSRSVSTNTPQTLGYYDNENITFAIADQHYSPNSSHLHGAEYAGAYYYGKPQAVQSMKNLPAMGTITALSVPGSARPGMKGHQTSFSNDSQQPSKKVKADHNSSSSVSSVVSNFWKSATGGYRVGRTPMQTAVA</sequence>
<organism evidence="3 4">
    <name type="scientific">Lithohypha guttulata</name>
    <dbReference type="NCBI Taxonomy" id="1690604"/>
    <lineage>
        <taxon>Eukaryota</taxon>
        <taxon>Fungi</taxon>
        <taxon>Dikarya</taxon>
        <taxon>Ascomycota</taxon>
        <taxon>Pezizomycotina</taxon>
        <taxon>Eurotiomycetes</taxon>
        <taxon>Chaetothyriomycetidae</taxon>
        <taxon>Chaetothyriales</taxon>
        <taxon>Trichomeriaceae</taxon>
        <taxon>Lithohypha</taxon>
    </lineage>
</organism>
<feature type="region of interest" description="Disordered" evidence="1">
    <location>
        <begin position="230"/>
        <end position="352"/>
    </location>
</feature>
<protein>
    <submittedName>
        <fullName evidence="3">PHO85 cyclin-1</fullName>
    </submittedName>
</protein>
<dbReference type="CDD" id="cd20557">
    <property type="entry name" value="CYCLIN_ScPCL1-like"/>
    <property type="match status" value="1"/>
</dbReference>
<feature type="domain" description="Cyclin N-terminal" evidence="2">
    <location>
        <begin position="76"/>
        <end position="176"/>
    </location>
</feature>
<evidence type="ECO:0000259" key="2">
    <source>
        <dbReference type="Pfam" id="PF00134"/>
    </source>
</evidence>
<dbReference type="Gene3D" id="1.10.472.10">
    <property type="entry name" value="Cyclin-like"/>
    <property type="match status" value="1"/>
</dbReference>
<feature type="region of interest" description="Disordered" evidence="1">
    <location>
        <begin position="413"/>
        <end position="446"/>
    </location>
</feature>
<feature type="compositionally biased region" description="Polar residues" evidence="1">
    <location>
        <begin position="421"/>
        <end position="433"/>
    </location>
</feature>
<reference evidence="3 4" key="1">
    <citation type="submission" date="2023-08" db="EMBL/GenBank/DDBJ databases">
        <title>Black Yeasts Isolated from many extreme environments.</title>
        <authorList>
            <person name="Coleine C."/>
            <person name="Stajich J.E."/>
            <person name="Selbmann L."/>
        </authorList>
    </citation>
    <scope>NUCLEOTIDE SEQUENCE [LARGE SCALE GENOMIC DNA]</scope>
    <source>
        <strain evidence="3 4">CCFEE 5885</strain>
    </source>
</reference>
<dbReference type="Proteomes" id="UP001345013">
    <property type="component" value="Unassembled WGS sequence"/>
</dbReference>
<feature type="compositionally biased region" description="Low complexity" evidence="1">
    <location>
        <begin position="316"/>
        <end position="346"/>
    </location>
</feature>
<dbReference type="EMBL" id="JAVRRG010000009">
    <property type="protein sequence ID" value="KAK5099636.1"/>
    <property type="molecule type" value="Genomic_DNA"/>
</dbReference>
<dbReference type="PANTHER" id="PTHR15615:SF10">
    <property type="entry name" value="PHO85 CYCLIN-2-RELATED"/>
    <property type="match status" value="1"/>
</dbReference>
<keyword evidence="4" id="KW-1185">Reference proteome</keyword>
<name>A0ABR0KM81_9EURO</name>
<gene>
    <name evidence="3" type="primary">PCL1</name>
    <name evidence="3" type="ORF">LTR24_001295</name>
</gene>
<dbReference type="Pfam" id="PF00134">
    <property type="entry name" value="Cyclin_N"/>
    <property type="match status" value="1"/>
</dbReference>
<dbReference type="SUPFAM" id="SSF47954">
    <property type="entry name" value="Cyclin-like"/>
    <property type="match status" value="1"/>
</dbReference>
<evidence type="ECO:0000313" key="4">
    <source>
        <dbReference type="Proteomes" id="UP001345013"/>
    </source>
</evidence>
<accession>A0ABR0KM81</accession>
<proteinExistence type="predicted"/>
<evidence type="ECO:0000313" key="3">
    <source>
        <dbReference type="EMBL" id="KAK5099636.1"/>
    </source>
</evidence>
<dbReference type="InterPro" id="IPR013922">
    <property type="entry name" value="Cyclin_PHO80-like"/>
</dbReference>